<sequence>MTRYVVVDPLFEDVWPRAADHLRRIWSRDGPVEFVRLEAERETPLAEAVPDPADVTQLVSLGVEVEDERLSAFVDLREAFVMTTSMYAVDEAVAAALAERGVTVHDHTGEGFWGESVSEFGVALTINALRKIPQKYRAMIEGHDPWDLDLLDNALPGARGHQFADDPAFVNGTIAGKRVRVAGVGNIGSRYASVADFLGAEVAAYDPYADEPCFHRAGARRVHDLSALVGDADIFAPTVPLTDATRGVITADHVHSLPDGALVVLVTRAEICDMAAVRERVLADEIALAADVWDEEPLPLDDPLLNRHNVVHTPHLAGRTDDANRRWAEHLAAHFSPEGD</sequence>
<protein>
    <submittedName>
        <fullName evidence="5">NAD(P)-dependent oxidoreductase</fullName>
    </submittedName>
</protein>
<accession>A0ABD6AE53</accession>
<evidence type="ECO:0000256" key="2">
    <source>
        <dbReference type="ARBA" id="ARBA00023002"/>
    </source>
</evidence>
<evidence type="ECO:0000259" key="4">
    <source>
        <dbReference type="Pfam" id="PF02826"/>
    </source>
</evidence>
<dbReference type="EMBL" id="JBHTBF010000003">
    <property type="protein sequence ID" value="MFC7318492.1"/>
    <property type="molecule type" value="Genomic_DNA"/>
</dbReference>
<dbReference type="RefSeq" id="WP_276306666.1">
    <property type="nucleotide sequence ID" value="NZ_CP119993.1"/>
</dbReference>
<dbReference type="InterPro" id="IPR006140">
    <property type="entry name" value="D-isomer_DH_NAD-bd"/>
</dbReference>
<keyword evidence="2" id="KW-0560">Oxidoreductase</keyword>
<dbReference type="SUPFAM" id="SSF51735">
    <property type="entry name" value="NAD(P)-binding Rossmann-fold domains"/>
    <property type="match status" value="1"/>
</dbReference>
<gene>
    <name evidence="5" type="ORF">ACFQPE_17070</name>
</gene>
<feature type="domain" description="D-isomer specific 2-hydroxyacid dehydrogenase NAD-binding" evidence="4">
    <location>
        <begin position="159"/>
        <end position="317"/>
    </location>
</feature>
<dbReference type="GeneID" id="79317326"/>
<dbReference type="GO" id="GO:0016491">
    <property type="term" value="F:oxidoreductase activity"/>
    <property type="evidence" value="ECO:0007669"/>
    <property type="project" value="UniProtKB-KW"/>
</dbReference>
<organism evidence="5 6">
    <name type="scientific">Halomarina halobia</name>
    <dbReference type="NCBI Taxonomy" id="3033386"/>
    <lineage>
        <taxon>Archaea</taxon>
        <taxon>Methanobacteriati</taxon>
        <taxon>Methanobacteriota</taxon>
        <taxon>Stenosarchaea group</taxon>
        <taxon>Halobacteria</taxon>
        <taxon>Halobacteriales</taxon>
        <taxon>Natronomonadaceae</taxon>
        <taxon>Halomarina</taxon>
    </lineage>
</organism>
<keyword evidence="6" id="KW-1185">Reference proteome</keyword>
<dbReference type="PANTHER" id="PTHR42789:SF1">
    <property type="entry name" value="D-ISOMER SPECIFIC 2-HYDROXYACID DEHYDROGENASE FAMILY PROTEIN (AFU_ORTHOLOGUE AFUA_6G10090)"/>
    <property type="match status" value="1"/>
</dbReference>
<comment type="similarity">
    <text evidence="1">Belongs to the D-isomer specific 2-hydroxyacid dehydrogenase family.</text>
</comment>
<reference evidence="5 6" key="1">
    <citation type="journal article" date="2019" name="Int. J. Syst. Evol. Microbiol.">
        <title>The Global Catalogue of Microorganisms (GCM) 10K type strain sequencing project: providing services to taxonomists for standard genome sequencing and annotation.</title>
        <authorList>
            <consortium name="The Broad Institute Genomics Platform"/>
            <consortium name="The Broad Institute Genome Sequencing Center for Infectious Disease"/>
            <person name="Wu L."/>
            <person name="Ma J."/>
        </authorList>
    </citation>
    <scope>NUCLEOTIDE SEQUENCE [LARGE SCALE GENOMIC DNA]</scope>
    <source>
        <strain evidence="5 6">PSR21</strain>
    </source>
</reference>
<evidence type="ECO:0000313" key="6">
    <source>
        <dbReference type="Proteomes" id="UP001596547"/>
    </source>
</evidence>
<evidence type="ECO:0000313" key="5">
    <source>
        <dbReference type="EMBL" id="MFC7318492.1"/>
    </source>
</evidence>
<dbReference type="Proteomes" id="UP001596547">
    <property type="component" value="Unassembled WGS sequence"/>
</dbReference>
<dbReference type="Pfam" id="PF02826">
    <property type="entry name" value="2-Hacid_dh_C"/>
    <property type="match status" value="1"/>
</dbReference>
<dbReference type="PANTHER" id="PTHR42789">
    <property type="entry name" value="D-ISOMER SPECIFIC 2-HYDROXYACID DEHYDROGENASE FAMILY PROTEIN (AFU_ORTHOLOGUE AFUA_6G10090)"/>
    <property type="match status" value="1"/>
</dbReference>
<dbReference type="InterPro" id="IPR036291">
    <property type="entry name" value="NAD(P)-bd_dom_sf"/>
</dbReference>
<keyword evidence="3" id="KW-0520">NAD</keyword>
<evidence type="ECO:0000256" key="1">
    <source>
        <dbReference type="ARBA" id="ARBA00005854"/>
    </source>
</evidence>
<name>A0ABD6AE53_9EURY</name>
<evidence type="ECO:0000256" key="3">
    <source>
        <dbReference type="ARBA" id="ARBA00023027"/>
    </source>
</evidence>
<proteinExistence type="inferred from homology"/>
<comment type="caution">
    <text evidence="5">The sequence shown here is derived from an EMBL/GenBank/DDBJ whole genome shotgun (WGS) entry which is preliminary data.</text>
</comment>
<dbReference type="AlphaFoldDB" id="A0ABD6AE53"/>
<dbReference type="InterPro" id="IPR050857">
    <property type="entry name" value="D-2-hydroxyacid_DH"/>
</dbReference>
<dbReference type="Gene3D" id="3.40.50.720">
    <property type="entry name" value="NAD(P)-binding Rossmann-like Domain"/>
    <property type="match status" value="2"/>
</dbReference>